<dbReference type="PROSITE" id="PS51257">
    <property type="entry name" value="PROKAR_LIPOPROTEIN"/>
    <property type="match status" value="1"/>
</dbReference>
<keyword evidence="1" id="KW-0732">Signal</keyword>
<dbReference type="Proteomes" id="UP000093343">
    <property type="component" value="Unassembled WGS sequence"/>
</dbReference>
<feature type="chain" id="PRO_5045146728" description="Cell surface protein" evidence="1">
    <location>
        <begin position="25"/>
        <end position="410"/>
    </location>
</feature>
<name>A0ABX2XHP5_9FLAO</name>
<feature type="signal peptide" evidence="1">
    <location>
        <begin position="1"/>
        <end position="24"/>
    </location>
</feature>
<evidence type="ECO:0000256" key="1">
    <source>
        <dbReference type="SAM" id="SignalP"/>
    </source>
</evidence>
<evidence type="ECO:0000313" key="3">
    <source>
        <dbReference type="Proteomes" id="UP000093343"/>
    </source>
</evidence>
<gene>
    <name evidence="2" type="ORF">FLP_12285</name>
</gene>
<evidence type="ECO:0000313" key="2">
    <source>
        <dbReference type="EMBL" id="OCB73467.1"/>
    </source>
</evidence>
<accession>A0ABX2XHP5</accession>
<proteinExistence type="predicted"/>
<reference evidence="3" key="1">
    <citation type="submission" date="2016-03" db="EMBL/GenBank/DDBJ databases">
        <title>Draft genome sequence of Paenibacillus glacialis DSM 22343.</title>
        <authorList>
            <person name="Shin S.-K."/>
            <person name="Yi H."/>
        </authorList>
    </citation>
    <scope>NUCLEOTIDE SEQUENCE [LARGE SCALE GENOMIC DNA]</scope>
    <source>
        <strain evidence="3">CCUG 60099</strain>
    </source>
</reference>
<dbReference type="EMBL" id="LVEN01000027">
    <property type="protein sequence ID" value="OCB73467.1"/>
    <property type="molecule type" value="Genomic_DNA"/>
</dbReference>
<keyword evidence="3" id="KW-1185">Reference proteome</keyword>
<organism evidence="2 3">
    <name type="scientific">Flavobacterium piscis</name>
    <dbReference type="NCBI Taxonomy" id="1114874"/>
    <lineage>
        <taxon>Bacteria</taxon>
        <taxon>Pseudomonadati</taxon>
        <taxon>Bacteroidota</taxon>
        <taxon>Flavobacteriia</taxon>
        <taxon>Flavobacteriales</taxon>
        <taxon>Flavobacteriaceae</taxon>
        <taxon>Flavobacterium</taxon>
    </lineage>
</organism>
<dbReference type="Gene3D" id="2.60.40.10">
    <property type="entry name" value="Immunoglobulins"/>
    <property type="match status" value="1"/>
</dbReference>
<evidence type="ECO:0008006" key="4">
    <source>
        <dbReference type="Google" id="ProtNLM"/>
    </source>
</evidence>
<dbReference type="RefSeq" id="WP_065449791.1">
    <property type="nucleotide sequence ID" value="NZ_LVEN01000027.1"/>
</dbReference>
<sequence length="410" mass="45404">MKKNLTHLLLIAFAAVFTSCSSNNDDDKAEEKIAVTLQEKYETSTFSVLNIPASAEVASPVYEWILTKNPVNQTTDSIVGNTKDLRFVPIYAGAYELTLNVTSGDKKGSKKTIVNVTNETKNYNPYITSIFDFDPAPGMFANDVYKDGFKKEDVVRTALGRINETNVGYQLDLGGFGGSIIVGFDHTVVNVSGQNDFKIYGGDLTDKANPPAPGIIYVAYDKNGNGKPDEDEWYEIIGSQHTKANTIKNFKITYHKKAVGVPVVVSGPKDMFSDREHIFCENNSPETYYMPKSKSKKEYYPLWATQTSVTYEGTKLNVDFVTARPGQTTLWNFTPPEWGYANAVNPDIDIDWAVDKNGNKANLPGINFIKVVNCVSEPMGLCHQQSSMATKFAGAGDLHLLKKYNLKKVK</sequence>
<comment type="caution">
    <text evidence="2">The sequence shown here is derived from an EMBL/GenBank/DDBJ whole genome shotgun (WGS) entry which is preliminary data.</text>
</comment>
<protein>
    <recommendedName>
        <fullName evidence="4">Cell surface protein</fullName>
    </recommendedName>
</protein>
<dbReference type="InterPro" id="IPR013783">
    <property type="entry name" value="Ig-like_fold"/>
</dbReference>